<dbReference type="EnsemblPlants" id="PNT73717">
    <property type="protein sequence ID" value="PNT73717"/>
    <property type="gene ID" value="BRADI_1g00345v3"/>
</dbReference>
<dbReference type="InParanoid" id="A0A2K2DHF7"/>
<dbReference type="Gramene" id="PNT73717">
    <property type="protein sequence ID" value="PNT73717"/>
    <property type="gene ID" value="BRADI_1g00345v3"/>
</dbReference>
<dbReference type="Proteomes" id="UP000008810">
    <property type="component" value="Chromosome 1"/>
</dbReference>
<accession>A0A2K2DHF7</accession>
<dbReference type="AlphaFoldDB" id="A0A2K2DHF7"/>
<name>A0A2K2DHF7_BRADI</name>
<organism evidence="1">
    <name type="scientific">Brachypodium distachyon</name>
    <name type="common">Purple false brome</name>
    <name type="synonym">Trachynia distachya</name>
    <dbReference type="NCBI Taxonomy" id="15368"/>
    <lineage>
        <taxon>Eukaryota</taxon>
        <taxon>Viridiplantae</taxon>
        <taxon>Streptophyta</taxon>
        <taxon>Embryophyta</taxon>
        <taxon>Tracheophyta</taxon>
        <taxon>Spermatophyta</taxon>
        <taxon>Magnoliopsida</taxon>
        <taxon>Liliopsida</taxon>
        <taxon>Poales</taxon>
        <taxon>Poaceae</taxon>
        <taxon>BOP clade</taxon>
        <taxon>Pooideae</taxon>
        <taxon>Stipodae</taxon>
        <taxon>Brachypodieae</taxon>
        <taxon>Brachypodium</taxon>
    </lineage>
</organism>
<proteinExistence type="predicted"/>
<keyword evidence="3" id="KW-1185">Reference proteome</keyword>
<evidence type="ECO:0000313" key="2">
    <source>
        <dbReference type="EnsemblPlants" id="PNT73717"/>
    </source>
</evidence>
<evidence type="ECO:0000313" key="3">
    <source>
        <dbReference type="Proteomes" id="UP000008810"/>
    </source>
</evidence>
<sequence length="111" mass="12666">MQSRVQPYGQTCGLKRSREKSNDYCDIEFVSREDAQDAIQNCTIDKIDFKWAPEDIYKKKAKGPAIASFQSPGFDYDIYSQEVTQLHKDIFFGEMAICNGEYSSISVEGML</sequence>
<protein>
    <submittedName>
        <fullName evidence="1 2">Uncharacterized protein</fullName>
    </submittedName>
</protein>
<gene>
    <name evidence="1" type="ORF">BRADI_1g00345v3</name>
</gene>
<reference evidence="1" key="2">
    <citation type="submission" date="2017-06" db="EMBL/GenBank/DDBJ databases">
        <title>WGS assembly of Brachypodium distachyon.</title>
        <authorList>
            <consortium name="The International Brachypodium Initiative"/>
            <person name="Lucas S."/>
            <person name="Harmon-Smith M."/>
            <person name="Lail K."/>
            <person name="Tice H."/>
            <person name="Grimwood J."/>
            <person name="Bruce D."/>
            <person name="Barry K."/>
            <person name="Shu S."/>
            <person name="Lindquist E."/>
            <person name="Wang M."/>
            <person name="Pitluck S."/>
            <person name="Vogel J.P."/>
            <person name="Garvin D.F."/>
            <person name="Mockler T.C."/>
            <person name="Schmutz J."/>
            <person name="Rokhsar D."/>
            <person name="Bevan M.W."/>
        </authorList>
    </citation>
    <scope>NUCLEOTIDE SEQUENCE</scope>
    <source>
        <strain evidence="1">Bd21</strain>
    </source>
</reference>
<reference evidence="1 2" key="1">
    <citation type="journal article" date="2010" name="Nature">
        <title>Genome sequencing and analysis of the model grass Brachypodium distachyon.</title>
        <authorList>
            <consortium name="International Brachypodium Initiative"/>
        </authorList>
    </citation>
    <scope>NUCLEOTIDE SEQUENCE [LARGE SCALE GENOMIC DNA]</scope>
    <source>
        <strain evidence="1 2">Bd21</strain>
    </source>
</reference>
<reference evidence="2" key="3">
    <citation type="submission" date="2018-08" db="UniProtKB">
        <authorList>
            <consortium name="EnsemblPlants"/>
        </authorList>
    </citation>
    <scope>IDENTIFICATION</scope>
    <source>
        <strain evidence="2">cv. Bd21</strain>
    </source>
</reference>
<dbReference type="EMBL" id="CM000880">
    <property type="protein sequence ID" value="PNT73717.1"/>
    <property type="molecule type" value="Genomic_DNA"/>
</dbReference>
<evidence type="ECO:0000313" key="1">
    <source>
        <dbReference type="EMBL" id="PNT73717.1"/>
    </source>
</evidence>